<dbReference type="GO" id="GO:0030639">
    <property type="term" value="P:polyketide biosynthetic process"/>
    <property type="evidence" value="ECO:0007669"/>
    <property type="project" value="TreeGrafter"/>
</dbReference>
<feature type="domain" description="Chalcone/stilbene synthase N-terminal" evidence="4">
    <location>
        <begin position="8"/>
        <end position="217"/>
    </location>
</feature>
<protein>
    <submittedName>
        <fullName evidence="6">Stilbene synthase</fullName>
    </submittedName>
</protein>
<gene>
    <name evidence="6" type="ORF">PAT3040_05751</name>
</gene>
<evidence type="ECO:0000259" key="5">
    <source>
        <dbReference type="Pfam" id="PF02797"/>
    </source>
</evidence>
<feature type="domain" description="Chalcone/stilbene synthase C-terminal" evidence="5">
    <location>
        <begin position="232"/>
        <end position="364"/>
    </location>
</feature>
<dbReference type="PANTHER" id="PTHR11877">
    <property type="entry name" value="HYDROXYMETHYLGLUTARYL-COA SYNTHASE"/>
    <property type="match status" value="1"/>
</dbReference>
<evidence type="ECO:0000256" key="3">
    <source>
        <dbReference type="PIRSR" id="PIRSR000451-1"/>
    </source>
</evidence>
<dbReference type="CDD" id="cd00831">
    <property type="entry name" value="CHS_like"/>
    <property type="match status" value="1"/>
</dbReference>
<dbReference type="EMBL" id="BDQX01000368">
    <property type="protein sequence ID" value="GBG10977.1"/>
    <property type="molecule type" value="Genomic_DNA"/>
</dbReference>
<dbReference type="AlphaFoldDB" id="A0A2R5EWP5"/>
<dbReference type="Pfam" id="PF00195">
    <property type="entry name" value="Chal_sti_synt_N"/>
    <property type="match status" value="1"/>
</dbReference>
<evidence type="ECO:0000256" key="2">
    <source>
        <dbReference type="ARBA" id="ARBA00022679"/>
    </source>
</evidence>
<name>A0A2R5EWP5_9BACL</name>
<dbReference type="SUPFAM" id="SSF53901">
    <property type="entry name" value="Thiolase-like"/>
    <property type="match status" value="2"/>
</dbReference>
<dbReference type="RefSeq" id="WP_108995367.1">
    <property type="nucleotide sequence ID" value="NZ_BDQX01000368.1"/>
</dbReference>
<evidence type="ECO:0000256" key="1">
    <source>
        <dbReference type="ARBA" id="ARBA00005531"/>
    </source>
</evidence>
<dbReference type="Gene3D" id="3.40.47.10">
    <property type="match status" value="2"/>
</dbReference>
<evidence type="ECO:0000259" key="4">
    <source>
        <dbReference type="Pfam" id="PF00195"/>
    </source>
</evidence>
<evidence type="ECO:0000313" key="7">
    <source>
        <dbReference type="Proteomes" id="UP000245202"/>
    </source>
</evidence>
<dbReference type="GO" id="GO:0016747">
    <property type="term" value="F:acyltransferase activity, transferring groups other than amino-acyl groups"/>
    <property type="evidence" value="ECO:0007669"/>
    <property type="project" value="InterPro"/>
</dbReference>
<accession>A0A2R5EWP5</accession>
<reference evidence="6 7" key="1">
    <citation type="submission" date="2017-08" db="EMBL/GenBank/DDBJ databases">
        <title>Substantial Increase in Enzyme Production by Combined Drug-Resistance Mutations in Paenibacillus agaridevorans.</title>
        <authorList>
            <person name="Tanaka Y."/>
            <person name="Funane K."/>
            <person name="Hosaka T."/>
            <person name="Shiwa Y."/>
            <person name="Fujita N."/>
            <person name="Miyazaki T."/>
            <person name="Yoshikawa H."/>
            <person name="Murakami K."/>
            <person name="Kasahara K."/>
            <person name="Inaoka T."/>
            <person name="Hiraga Y."/>
            <person name="Ochi K."/>
        </authorList>
    </citation>
    <scope>NUCLEOTIDE SEQUENCE [LARGE SCALE GENOMIC DNA]</scope>
    <source>
        <strain evidence="6 7">T-3040</strain>
    </source>
</reference>
<dbReference type="Proteomes" id="UP000245202">
    <property type="component" value="Unassembled WGS sequence"/>
</dbReference>
<keyword evidence="2" id="KW-0808">Transferase</keyword>
<comment type="caution">
    <text evidence="6">The sequence shown here is derived from an EMBL/GenBank/DDBJ whole genome shotgun (WGS) entry which is preliminary data.</text>
</comment>
<keyword evidence="7" id="KW-1185">Reference proteome</keyword>
<dbReference type="InterPro" id="IPR011141">
    <property type="entry name" value="Polyketide_synthase_type-III"/>
</dbReference>
<dbReference type="InterPro" id="IPR001099">
    <property type="entry name" value="Chalcone/stilbene_synt_N"/>
</dbReference>
<evidence type="ECO:0000313" key="6">
    <source>
        <dbReference type="EMBL" id="GBG10977.1"/>
    </source>
</evidence>
<dbReference type="InterPro" id="IPR016039">
    <property type="entry name" value="Thiolase-like"/>
</dbReference>
<sequence>MHLSAATIAMLGIGTAVPRYVLDQTDTAQRLTHALSGAPDAARWAKRIFKKCGVQTRYTCEPDLLEPAENNRYFAQLSGLPVPTTADRMATYKQEAIPLALQAAKKAMTDADIEPEAVTHLLTVSCTGQFLPGLDAALVRQLGLPLSVNRIPLTFLGCAAGLKAIGMARDIVAGHPDAVALIVSVELCTIHMQSTSDREALFGASFFGDGASSCVIGRAEQRDGPVFALGEARSSLMPGTAGEMIWEVGNHGYDLFLSPRISQLIGEKIPGQLAPLLRDGDPFPGVWAIHPGGKGIIDELEAALALSPDHTRFSRDVLRDYGNMSSATILFVLKAIRDTFIREGADRTEGFCLAFGPGLSCEIVPIAYLPASEDGAAIGAKAGMSAYV</sequence>
<feature type="active site" description="Acyl-thioester intermediate" evidence="3">
    <location>
        <position position="158"/>
    </location>
</feature>
<comment type="similarity">
    <text evidence="1">Belongs to the thiolase-like superfamily. Chalcone/stilbene synthases family.</text>
</comment>
<dbReference type="InterPro" id="IPR012328">
    <property type="entry name" value="Chalcone/stilbene_synt_C"/>
</dbReference>
<dbReference type="Pfam" id="PF02797">
    <property type="entry name" value="Chal_sti_synt_C"/>
    <property type="match status" value="1"/>
</dbReference>
<proteinExistence type="inferred from homology"/>
<organism evidence="6 7">
    <name type="scientific">Paenibacillus agaridevorans</name>
    <dbReference type="NCBI Taxonomy" id="171404"/>
    <lineage>
        <taxon>Bacteria</taxon>
        <taxon>Bacillati</taxon>
        <taxon>Bacillota</taxon>
        <taxon>Bacilli</taxon>
        <taxon>Bacillales</taxon>
        <taxon>Paenibacillaceae</taxon>
        <taxon>Paenibacillus</taxon>
    </lineage>
</organism>
<dbReference type="PIRSF" id="PIRSF000451">
    <property type="entry name" value="PKS_III"/>
    <property type="match status" value="1"/>
</dbReference>
<dbReference type="PANTHER" id="PTHR11877:SF46">
    <property type="entry name" value="TYPE III POLYKETIDE SYNTHASE A"/>
    <property type="match status" value="1"/>
</dbReference>